<protein>
    <submittedName>
        <fullName evidence="2">DUF3261 domain-containing protein</fullName>
    </submittedName>
</protein>
<keyword evidence="1" id="KW-0732">Signal</keyword>
<dbReference type="Pfam" id="PF11659">
    <property type="entry name" value="DUF3261"/>
    <property type="match status" value="1"/>
</dbReference>
<dbReference type="PROSITE" id="PS51257">
    <property type="entry name" value="PROKAR_LIPOPROTEIN"/>
    <property type="match status" value="1"/>
</dbReference>
<organism evidence="2 3">
    <name type="scientific">Aquipseudomonas campi</name>
    <dbReference type="NCBI Taxonomy" id="2731681"/>
    <lineage>
        <taxon>Bacteria</taxon>
        <taxon>Pseudomonadati</taxon>
        <taxon>Pseudomonadota</taxon>
        <taxon>Gammaproteobacteria</taxon>
        <taxon>Pseudomonadales</taxon>
        <taxon>Pseudomonadaceae</taxon>
        <taxon>Aquipseudomonas</taxon>
    </lineage>
</organism>
<evidence type="ECO:0000313" key="2">
    <source>
        <dbReference type="EMBL" id="QKE64717.1"/>
    </source>
</evidence>
<accession>A0A6M8FJ89</accession>
<dbReference type="EMBL" id="CP053697">
    <property type="protein sequence ID" value="QKE64717.1"/>
    <property type="molecule type" value="Genomic_DNA"/>
</dbReference>
<dbReference type="KEGG" id="pcam:HNE05_15635"/>
<evidence type="ECO:0000256" key="1">
    <source>
        <dbReference type="SAM" id="SignalP"/>
    </source>
</evidence>
<proteinExistence type="predicted"/>
<gene>
    <name evidence="2" type="ORF">HNE05_15635</name>
</gene>
<reference evidence="2" key="1">
    <citation type="submission" date="2020-07" db="EMBL/GenBank/DDBJ databases">
        <title>Nitrate ammonifying Pseudomonas campi sp. nov. isolated from German agricultural grassland.</title>
        <authorList>
            <person name="Timsy T."/>
            <person name="Ulrich A."/>
            <person name="Spanner T."/>
            <person name="Foesel B."/>
            <person name="Kolb S."/>
            <person name="Horn M.A."/>
            <person name="Behrendt U."/>
        </authorList>
    </citation>
    <scope>NUCLEOTIDE SEQUENCE</scope>
    <source>
        <strain evidence="2">S1-A32-2</strain>
    </source>
</reference>
<keyword evidence="3" id="KW-1185">Reference proteome</keyword>
<dbReference type="InterPro" id="IPR021675">
    <property type="entry name" value="DUF3261"/>
</dbReference>
<feature type="signal peptide" evidence="1">
    <location>
        <begin position="1"/>
        <end position="20"/>
    </location>
</feature>
<evidence type="ECO:0000313" key="3">
    <source>
        <dbReference type="Proteomes" id="UP000501379"/>
    </source>
</evidence>
<feature type="chain" id="PRO_5027002996" evidence="1">
    <location>
        <begin position="21"/>
        <end position="167"/>
    </location>
</feature>
<name>A0A6M8FJ89_9GAMM</name>
<dbReference type="Proteomes" id="UP000501379">
    <property type="component" value="Chromosome"/>
</dbReference>
<sequence>MPLLRCSFVLLLGLLLGACASRTPLPESAPSLSLPLSLHIQRAQAGTSADWLLVVQAEGTALRWSLFDPLGVPLARQLLDNGQWRNDGLLPPNAEARELFAALLFALTPSTELAQRYPQGDWQLAGADQRRLKPDWQIDYRTPLHFTLNTPPDLHYRVAPLQPEESP</sequence>
<dbReference type="AlphaFoldDB" id="A0A6M8FJ89"/>
<dbReference type="RefSeq" id="WP_173209893.1">
    <property type="nucleotide sequence ID" value="NZ_CP053697.2"/>
</dbReference>